<dbReference type="OrthoDB" id="7956241at2"/>
<dbReference type="AlphaFoldDB" id="A0A2R8AU22"/>
<evidence type="ECO:0000313" key="3">
    <source>
        <dbReference type="Proteomes" id="UP000244904"/>
    </source>
</evidence>
<accession>A0A2R8AU22</accession>
<dbReference type="Proteomes" id="UP000244904">
    <property type="component" value="Unassembled WGS sequence"/>
</dbReference>
<gene>
    <name evidence="2" type="ORF">PRI8871_01339</name>
</gene>
<dbReference type="EMBL" id="OMOJ01000002">
    <property type="protein sequence ID" value="SPF79543.1"/>
    <property type="molecule type" value="Genomic_DNA"/>
</dbReference>
<keyword evidence="3" id="KW-1185">Reference proteome</keyword>
<evidence type="ECO:0000313" key="2">
    <source>
        <dbReference type="EMBL" id="SPF79543.1"/>
    </source>
</evidence>
<feature type="signal peptide" evidence="1">
    <location>
        <begin position="1"/>
        <end position="19"/>
    </location>
</feature>
<reference evidence="3" key="1">
    <citation type="submission" date="2018-03" db="EMBL/GenBank/DDBJ databases">
        <authorList>
            <person name="Rodrigo-Torres L."/>
            <person name="Arahal R. D."/>
            <person name="Lucena T."/>
        </authorList>
    </citation>
    <scope>NUCLEOTIDE SEQUENCE [LARGE SCALE GENOMIC DNA]</scope>
    <source>
        <strain evidence="3">CECT 8871</strain>
    </source>
</reference>
<sequence length="318" mass="32963">MSKVRSAILALGTMMMALAIGFVMQQSAPVADSREYTVASFVPTSSAVTDAPVEEAAQEPVILAAVTLDPAPAPTETTKPLAPIETAETAAPACDISLTATAAPAAMVTLALSAPCQPNSFVTFHHSGLMFDAQTDDAGALTVQVPALSEAAVFIAAFDSGDGAVAQTQVPSLPFYDRVAVQWSGTSGVQLHARQFGAAYWSAGHIWNDNAGDPVTASTGESGFLTQLGTPQSTTALQAEIYSYPAGTTRLEGTIALTVETEITEANCGKPIEAQTLELREGGALRTQDLTVEIPDCAATGDFLVLKNMLEDLTIALN</sequence>
<feature type="chain" id="PRO_5015324837" description="Translocase" evidence="1">
    <location>
        <begin position="20"/>
        <end position="318"/>
    </location>
</feature>
<protein>
    <recommendedName>
        <fullName evidence="4">Translocase</fullName>
    </recommendedName>
</protein>
<dbReference type="RefSeq" id="WP_108885409.1">
    <property type="nucleotide sequence ID" value="NZ_OMOJ01000002.1"/>
</dbReference>
<keyword evidence="1" id="KW-0732">Signal</keyword>
<organism evidence="2 3">
    <name type="scientific">Pseudoprimorskyibacter insulae</name>
    <dbReference type="NCBI Taxonomy" id="1695997"/>
    <lineage>
        <taxon>Bacteria</taxon>
        <taxon>Pseudomonadati</taxon>
        <taxon>Pseudomonadota</taxon>
        <taxon>Alphaproteobacteria</taxon>
        <taxon>Rhodobacterales</taxon>
        <taxon>Paracoccaceae</taxon>
        <taxon>Pseudoprimorskyibacter</taxon>
    </lineage>
</organism>
<evidence type="ECO:0008006" key="4">
    <source>
        <dbReference type="Google" id="ProtNLM"/>
    </source>
</evidence>
<evidence type="ECO:0000256" key="1">
    <source>
        <dbReference type="SAM" id="SignalP"/>
    </source>
</evidence>
<proteinExistence type="predicted"/>
<name>A0A2R8AU22_9RHOB</name>